<feature type="coiled-coil region" evidence="6">
    <location>
        <begin position="132"/>
        <end position="173"/>
    </location>
</feature>
<keyword evidence="6" id="KW-0175">Coiled coil</keyword>
<dbReference type="InterPro" id="IPR002661">
    <property type="entry name" value="Ribosome_recyc_fac"/>
</dbReference>
<keyword evidence="9" id="KW-1185">Reference proteome</keyword>
<evidence type="ECO:0000256" key="3">
    <source>
        <dbReference type="ARBA" id="ARBA00022490"/>
    </source>
</evidence>
<comment type="subcellular location">
    <subcellularLocation>
        <location evidence="1 5">Cytoplasm</location>
    </subcellularLocation>
</comment>
<keyword evidence="3 5" id="KW-0963">Cytoplasm</keyword>
<dbReference type="Proteomes" id="UP000070539">
    <property type="component" value="Unassembled WGS sequence"/>
</dbReference>
<comment type="function">
    <text evidence="5">Responsible for the release of ribosomes from messenger RNA at the termination of protein biosynthesis. May increase the efficiency of translation by recycling ribosomes from one round of translation to another.</text>
</comment>
<dbReference type="AlphaFoldDB" id="A0A136WFA6"/>
<dbReference type="HAMAP" id="MF_00040">
    <property type="entry name" value="RRF"/>
    <property type="match status" value="1"/>
</dbReference>
<evidence type="ECO:0000256" key="6">
    <source>
        <dbReference type="SAM" id="Coils"/>
    </source>
</evidence>
<dbReference type="InterPro" id="IPR036191">
    <property type="entry name" value="RRF_sf"/>
</dbReference>
<dbReference type="RefSeq" id="WP_066085902.1">
    <property type="nucleotide sequence ID" value="NZ_LRVM01000003.1"/>
</dbReference>
<dbReference type="FunFam" id="3.30.1360.40:FF:000001">
    <property type="entry name" value="Ribosome-recycling factor"/>
    <property type="match status" value="1"/>
</dbReference>
<reference evidence="8 9" key="1">
    <citation type="submission" date="2016-01" db="EMBL/GenBank/DDBJ databases">
        <title>Genome sequence of Clostridium neopropionicum X4, DSM-3847.</title>
        <authorList>
            <person name="Poehlein A."/>
            <person name="Beck M.H."/>
            <person name="Bengelsdorf F.R."/>
            <person name="Daniel R."/>
            <person name="Duerre P."/>
        </authorList>
    </citation>
    <scope>NUCLEOTIDE SEQUENCE [LARGE SCALE GENOMIC DNA]</scope>
    <source>
        <strain evidence="8 9">DSM-3847</strain>
    </source>
</reference>
<dbReference type="Gene3D" id="1.10.132.20">
    <property type="entry name" value="Ribosome-recycling factor"/>
    <property type="match status" value="1"/>
</dbReference>
<dbReference type="GO" id="GO:0043023">
    <property type="term" value="F:ribosomal large subunit binding"/>
    <property type="evidence" value="ECO:0007669"/>
    <property type="project" value="TreeGrafter"/>
</dbReference>
<dbReference type="PATRIC" id="fig|36847.3.peg.1347"/>
<dbReference type="PANTHER" id="PTHR20982:SF3">
    <property type="entry name" value="MITOCHONDRIAL RIBOSOME RECYCLING FACTOR PSEUDO 1"/>
    <property type="match status" value="1"/>
</dbReference>
<dbReference type="EMBL" id="LRVM01000003">
    <property type="protein sequence ID" value="KXL53191.1"/>
    <property type="molecule type" value="Genomic_DNA"/>
</dbReference>
<feature type="domain" description="Ribosome recycling factor" evidence="7">
    <location>
        <begin position="21"/>
        <end position="183"/>
    </location>
</feature>
<dbReference type="NCBIfam" id="TIGR00496">
    <property type="entry name" value="frr"/>
    <property type="match status" value="1"/>
</dbReference>
<dbReference type="GO" id="GO:0006415">
    <property type="term" value="P:translational termination"/>
    <property type="evidence" value="ECO:0007669"/>
    <property type="project" value="UniProtKB-UniRule"/>
</dbReference>
<evidence type="ECO:0000256" key="2">
    <source>
        <dbReference type="ARBA" id="ARBA00005912"/>
    </source>
</evidence>
<dbReference type="GO" id="GO:0005737">
    <property type="term" value="C:cytoplasm"/>
    <property type="evidence" value="ECO:0007669"/>
    <property type="project" value="UniProtKB-SubCell"/>
</dbReference>
<dbReference type="STRING" id="36847.CLNEO_11620"/>
<proteinExistence type="inferred from homology"/>
<dbReference type="Gene3D" id="3.30.1360.40">
    <property type="match status" value="1"/>
</dbReference>
<protein>
    <recommendedName>
        <fullName evidence="5">Ribosome-recycling factor</fullName>
        <shortName evidence="5">RRF</shortName>
    </recommendedName>
    <alternativeName>
        <fullName evidence="5">Ribosome-releasing factor</fullName>
    </alternativeName>
</protein>
<comment type="caution">
    <text evidence="8">The sequence shown here is derived from an EMBL/GenBank/DDBJ whole genome shotgun (WGS) entry which is preliminary data.</text>
</comment>
<dbReference type="PANTHER" id="PTHR20982">
    <property type="entry name" value="RIBOSOME RECYCLING FACTOR"/>
    <property type="match status" value="1"/>
</dbReference>
<gene>
    <name evidence="5 8" type="primary">frr</name>
    <name evidence="8" type="ORF">CLNEO_11620</name>
</gene>
<evidence type="ECO:0000256" key="1">
    <source>
        <dbReference type="ARBA" id="ARBA00004496"/>
    </source>
</evidence>
<dbReference type="SUPFAM" id="SSF55194">
    <property type="entry name" value="Ribosome recycling factor, RRF"/>
    <property type="match status" value="1"/>
</dbReference>
<evidence type="ECO:0000256" key="4">
    <source>
        <dbReference type="ARBA" id="ARBA00022917"/>
    </source>
</evidence>
<sequence>MASELIKPYEEKMAKTVTALANDYITIRAGRANPHVLDKITVEYYGTQTPINQIGNVTVPEARIIQIQPWDSSALKAVEKAINASDLGLNPNNDGKVIRLIFPELTEDRRKELTKDVKKKAENSKVAIRNIRRDAIDALKKVEKKKEITEDELKDMEDEIQKLTDKFVADIDKKCDEKCKDILAV</sequence>
<dbReference type="Pfam" id="PF01765">
    <property type="entry name" value="RRF"/>
    <property type="match status" value="1"/>
</dbReference>
<dbReference type="FunFam" id="1.10.132.20:FF:000001">
    <property type="entry name" value="Ribosome-recycling factor"/>
    <property type="match status" value="1"/>
</dbReference>
<organism evidence="8 9">
    <name type="scientific">Anaerotignum neopropionicum</name>
    <dbReference type="NCBI Taxonomy" id="36847"/>
    <lineage>
        <taxon>Bacteria</taxon>
        <taxon>Bacillati</taxon>
        <taxon>Bacillota</taxon>
        <taxon>Clostridia</taxon>
        <taxon>Lachnospirales</taxon>
        <taxon>Anaerotignaceae</taxon>
        <taxon>Anaerotignum</taxon>
    </lineage>
</organism>
<comment type="similarity">
    <text evidence="2 5">Belongs to the RRF family.</text>
</comment>
<accession>A0A136WFA6</accession>
<dbReference type="OrthoDB" id="9804006at2"/>
<dbReference type="InterPro" id="IPR023584">
    <property type="entry name" value="Ribosome_recyc_fac_dom"/>
</dbReference>
<evidence type="ECO:0000313" key="8">
    <source>
        <dbReference type="EMBL" id="KXL53191.1"/>
    </source>
</evidence>
<evidence type="ECO:0000256" key="5">
    <source>
        <dbReference type="HAMAP-Rule" id="MF_00040"/>
    </source>
</evidence>
<name>A0A136WFA6_9FIRM</name>
<evidence type="ECO:0000259" key="7">
    <source>
        <dbReference type="Pfam" id="PF01765"/>
    </source>
</evidence>
<keyword evidence="4 5" id="KW-0648">Protein biosynthesis</keyword>
<evidence type="ECO:0000313" key="9">
    <source>
        <dbReference type="Proteomes" id="UP000070539"/>
    </source>
</evidence>
<dbReference type="CDD" id="cd00520">
    <property type="entry name" value="RRF"/>
    <property type="match status" value="1"/>
</dbReference>